<protein>
    <submittedName>
        <fullName evidence="2">Uncharacterized protein</fullName>
    </submittedName>
</protein>
<name>A0ABP0E9C2_9ASCO</name>
<accession>A0ABP0E9C2</accession>
<dbReference type="Proteomes" id="UP001497600">
    <property type="component" value="Chromosome A"/>
</dbReference>
<keyword evidence="3" id="KW-1185">Reference proteome</keyword>
<feature type="compositionally biased region" description="Polar residues" evidence="1">
    <location>
        <begin position="18"/>
        <end position="28"/>
    </location>
</feature>
<evidence type="ECO:0000256" key="1">
    <source>
        <dbReference type="SAM" id="MobiDB-lite"/>
    </source>
</evidence>
<gene>
    <name evidence="2" type="ORF">CAAN4_A08757</name>
</gene>
<organism evidence="2 3">
    <name type="scientific">[Candida] anglica</name>
    <dbReference type="NCBI Taxonomy" id="148631"/>
    <lineage>
        <taxon>Eukaryota</taxon>
        <taxon>Fungi</taxon>
        <taxon>Dikarya</taxon>
        <taxon>Ascomycota</taxon>
        <taxon>Saccharomycotina</taxon>
        <taxon>Pichiomycetes</taxon>
        <taxon>Debaryomycetaceae</taxon>
        <taxon>Kurtzmaniella</taxon>
    </lineage>
</organism>
<evidence type="ECO:0000313" key="3">
    <source>
        <dbReference type="Proteomes" id="UP001497600"/>
    </source>
</evidence>
<sequence length="140" mass="15663">MESRVSARGPTVVVDPSVTHTQSGQPQAGVTPARAAHRQTTLTPQCMDGSLGTYKYNYRSKWTMCTLPWLLDFSSRTKYLLYNSTSSAKPTNDPSTCHCTSCHCLSRCGLHLYRVRNTDQPGTNVQTQVLQSNWSATYRR</sequence>
<reference evidence="2 3" key="1">
    <citation type="submission" date="2024-01" db="EMBL/GenBank/DDBJ databases">
        <authorList>
            <consortium name="Genoscope - CEA"/>
            <person name="William W."/>
        </authorList>
    </citation>
    <scope>NUCLEOTIDE SEQUENCE [LARGE SCALE GENOMIC DNA]</scope>
    <source>
        <strain evidence="2 3">29B2s-10</strain>
    </source>
</reference>
<feature type="region of interest" description="Disordered" evidence="1">
    <location>
        <begin position="1"/>
        <end position="32"/>
    </location>
</feature>
<evidence type="ECO:0000313" key="2">
    <source>
        <dbReference type="EMBL" id="CAK7893729.1"/>
    </source>
</evidence>
<dbReference type="EMBL" id="OZ004253">
    <property type="protein sequence ID" value="CAK7893729.1"/>
    <property type="molecule type" value="Genomic_DNA"/>
</dbReference>
<proteinExistence type="predicted"/>